<dbReference type="InterPro" id="IPR001680">
    <property type="entry name" value="WD40_rpt"/>
</dbReference>
<evidence type="ECO:0000313" key="6">
    <source>
        <dbReference type="Proteomes" id="UP000237481"/>
    </source>
</evidence>
<accession>A0A2S4L5K1</accession>
<dbReference type="GO" id="GO:0000127">
    <property type="term" value="C:transcription factor TFIIIC complex"/>
    <property type="evidence" value="ECO:0007669"/>
    <property type="project" value="TreeGrafter"/>
</dbReference>
<gene>
    <name evidence="5" type="ORF">TPAR_02070</name>
</gene>
<protein>
    <recommendedName>
        <fullName evidence="7">Transcription factor tau subunit sfc6</fullName>
    </recommendedName>
</protein>
<dbReference type="Gene3D" id="2.130.10.10">
    <property type="entry name" value="YVTN repeat-like/Quinoprotein amine dehydrogenase"/>
    <property type="match status" value="1"/>
</dbReference>
<evidence type="ECO:0000313" key="5">
    <source>
        <dbReference type="EMBL" id="POR37725.1"/>
    </source>
</evidence>
<dbReference type="InterPro" id="IPR015943">
    <property type="entry name" value="WD40/YVTN_repeat-like_dom_sf"/>
</dbReference>
<name>A0A2S4L5K1_9HYPO</name>
<feature type="region of interest" description="Disordered" evidence="4">
    <location>
        <begin position="649"/>
        <end position="684"/>
    </location>
</feature>
<dbReference type="InterPro" id="IPR036322">
    <property type="entry name" value="WD40_repeat_dom_sf"/>
</dbReference>
<feature type="region of interest" description="Disordered" evidence="4">
    <location>
        <begin position="1"/>
        <end position="95"/>
    </location>
</feature>
<sequence>MRTRTSNRSKRYTVERYDFESSSDEVAPAPRRRNDADEQDANFDGALDDDDDDDVAEEDEDEDLDDGGQDDDSDAAARGARRLPRQRIAPVKPLAAHTASADAAAAYRDIEPVPADSHAVKSYVGPYDRGMRRQPLIEVWYGPRRERVQTTQRLLDRWIGWPVLPPKLVADDGGGLAGKGVWSPGFFEREAGLAEGWRGRVRGAASGAVRCRALTAEEARPYQPPSRPLPVLMGPYPTQREIRFTPGDAHSLSQSGIPYGQDENEAKTPAGWVLDAGGLVLGMDWATGRGEDAPQLLALAVVPHADQENYDYEAEHQKPDFEKHGTVQLWEFRGDKAHGGVLRPSTQQPRLQRTLCLDCGRARRVRWSPACDYLAILCGDGGIRVVEVDGEPDGTFGMIRQTSIHITQQSTDSMTEKVQEPIASLILSDEESVKATAMAWSSLNRLAVGYSDGSVALWSIYPTRLLSRHPVHHSGVIDIATGYPSLPYLVASTPIGGSAKLLDFRAPSYETTEVQINSVSWQPNLLAWSDHILGFFSAYPSANALNTMVGFMHHRHFPLVRRIFTSECFLSCLAVGRIHPYLLIGTTDGSLWCLNPQCELFRPRRPPADRIRILQHEHRPAEFFSQESPASARGASRVIHGFGTETNRHFMAEARAPPKKGKGRKKNDGADDDGGDDEPASLMDPRRAIVHELLTRVTAVEWNPNEEYGCWAAAALGSGLVRVLDLGIENVPDDDEEE</sequence>
<dbReference type="OrthoDB" id="4703at2759"/>
<keyword evidence="3" id="KW-0539">Nucleus</keyword>
<evidence type="ECO:0000256" key="2">
    <source>
        <dbReference type="ARBA" id="ARBA00023163"/>
    </source>
</evidence>
<dbReference type="Proteomes" id="UP000237481">
    <property type="component" value="Unassembled WGS sequence"/>
</dbReference>
<dbReference type="GO" id="GO:0005634">
    <property type="term" value="C:nucleus"/>
    <property type="evidence" value="ECO:0007669"/>
    <property type="project" value="UniProtKB-SubCell"/>
</dbReference>
<comment type="subcellular location">
    <subcellularLocation>
        <location evidence="1">Nucleus</location>
    </subcellularLocation>
</comment>
<dbReference type="AlphaFoldDB" id="A0A2S4L5K1"/>
<organism evidence="5 6">
    <name type="scientific">Tolypocladium paradoxum</name>
    <dbReference type="NCBI Taxonomy" id="94208"/>
    <lineage>
        <taxon>Eukaryota</taxon>
        <taxon>Fungi</taxon>
        <taxon>Dikarya</taxon>
        <taxon>Ascomycota</taxon>
        <taxon>Pezizomycotina</taxon>
        <taxon>Sordariomycetes</taxon>
        <taxon>Hypocreomycetidae</taxon>
        <taxon>Hypocreales</taxon>
        <taxon>Ophiocordycipitaceae</taxon>
        <taxon>Tolypocladium</taxon>
    </lineage>
</organism>
<feature type="compositionally biased region" description="Acidic residues" evidence="4">
    <location>
        <begin position="670"/>
        <end position="679"/>
    </location>
</feature>
<dbReference type="PANTHER" id="PTHR15052:SF2">
    <property type="entry name" value="GENERAL TRANSCRIPTION FACTOR 3C POLYPEPTIDE 2"/>
    <property type="match status" value="1"/>
</dbReference>
<dbReference type="SMART" id="SM00320">
    <property type="entry name" value="WD40"/>
    <property type="match status" value="4"/>
</dbReference>
<dbReference type="STRING" id="94208.A0A2S4L5K1"/>
<dbReference type="InterPro" id="IPR052416">
    <property type="entry name" value="GTF3C_component"/>
</dbReference>
<proteinExistence type="predicted"/>
<dbReference type="PANTHER" id="PTHR15052">
    <property type="entry name" value="RNA POLYMERASE III TRANSCRIPTION INITIATION FACTOR COMPLEX SUBUNIT"/>
    <property type="match status" value="1"/>
</dbReference>
<keyword evidence="6" id="KW-1185">Reference proteome</keyword>
<feature type="compositionally biased region" description="Basic residues" evidence="4">
    <location>
        <begin position="1"/>
        <end position="11"/>
    </location>
</feature>
<evidence type="ECO:0000256" key="4">
    <source>
        <dbReference type="SAM" id="MobiDB-lite"/>
    </source>
</evidence>
<dbReference type="EMBL" id="PKSG01000211">
    <property type="protein sequence ID" value="POR37725.1"/>
    <property type="molecule type" value="Genomic_DNA"/>
</dbReference>
<feature type="compositionally biased region" description="Acidic residues" evidence="4">
    <location>
        <begin position="37"/>
        <end position="74"/>
    </location>
</feature>
<dbReference type="GO" id="GO:0006383">
    <property type="term" value="P:transcription by RNA polymerase III"/>
    <property type="evidence" value="ECO:0007669"/>
    <property type="project" value="TreeGrafter"/>
</dbReference>
<evidence type="ECO:0000256" key="1">
    <source>
        <dbReference type="ARBA" id="ARBA00004123"/>
    </source>
</evidence>
<comment type="caution">
    <text evidence="5">The sequence shown here is derived from an EMBL/GenBank/DDBJ whole genome shotgun (WGS) entry which is preliminary data.</text>
</comment>
<dbReference type="SUPFAM" id="SSF50978">
    <property type="entry name" value="WD40 repeat-like"/>
    <property type="match status" value="1"/>
</dbReference>
<keyword evidence="2" id="KW-0804">Transcription</keyword>
<reference evidence="5 6" key="1">
    <citation type="submission" date="2018-01" db="EMBL/GenBank/DDBJ databases">
        <title>Harnessing the power of phylogenomics to disentangle the directionality and signatures of interkingdom host jumping in the parasitic fungal genus Tolypocladium.</title>
        <authorList>
            <person name="Quandt C.A."/>
            <person name="Patterson W."/>
            <person name="Spatafora J.W."/>
        </authorList>
    </citation>
    <scope>NUCLEOTIDE SEQUENCE [LARGE SCALE GENOMIC DNA]</scope>
    <source>
        <strain evidence="5 6">NRBC 100945</strain>
    </source>
</reference>
<evidence type="ECO:0000256" key="3">
    <source>
        <dbReference type="ARBA" id="ARBA00023242"/>
    </source>
</evidence>
<evidence type="ECO:0008006" key="7">
    <source>
        <dbReference type="Google" id="ProtNLM"/>
    </source>
</evidence>